<evidence type="ECO:0000313" key="15">
    <source>
        <dbReference type="Proteomes" id="UP000054776"/>
    </source>
</evidence>
<feature type="coiled-coil region" evidence="11">
    <location>
        <begin position="1463"/>
        <end position="1490"/>
    </location>
</feature>
<evidence type="ECO:0000256" key="3">
    <source>
        <dbReference type="ARBA" id="ARBA00022701"/>
    </source>
</evidence>
<feature type="transmembrane region" description="Helical" evidence="12">
    <location>
        <begin position="156"/>
        <end position="177"/>
    </location>
</feature>
<keyword evidence="3" id="KW-0493">Microtubule</keyword>
<evidence type="ECO:0000259" key="13">
    <source>
        <dbReference type="PROSITE" id="PS50067"/>
    </source>
</evidence>
<dbReference type="GO" id="GO:0000278">
    <property type="term" value="P:mitotic cell cycle"/>
    <property type="evidence" value="ECO:0007669"/>
    <property type="project" value="UniProtKB-ARBA"/>
</dbReference>
<evidence type="ECO:0000256" key="1">
    <source>
        <dbReference type="ARBA" id="ARBA00004186"/>
    </source>
</evidence>
<dbReference type="GO" id="GO:0005813">
    <property type="term" value="C:centrosome"/>
    <property type="evidence" value="ECO:0007669"/>
    <property type="project" value="UniProtKB-ARBA"/>
</dbReference>
<organism evidence="14 15">
    <name type="scientific">Trichinella spiralis</name>
    <name type="common">Trichina worm</name>
    <dbReference type="NCBI Taxonomy" id="6334"/>
    <lineage>
        <taxon>Eukaryota</taxon>
        <taxon>Metazoa</taxon>
        <taxon>Ecdysozoa</taxon>
        <taxon>Nematoda</taxon>
        <taxon>Enoplea</taxon>
        <taxon>Dorylaimia</taxon>
        <taxon>Trichinellida</taxon>
        <taxon>Trichinellidae</taxon>
        <taxon>Trichinella</taxon>
    </lineage>
</organism>
<evidence type="ECO:0000256" key="11">
    <source>
        <dbReference type="SAM" id="Coils"/>
    </source>
</evidence>
<evidence type="ECO:0000256" key="6">
    <source>
        <dbReference type="ARBA" id="ARBA00023054"/>
    </source>
</evidence>
<dbReference type="InterPro" id="IPR019821">
    <property type="entry name" value="Kinesin_motor_CS"/>
</dbReference>
<keyword evidence="12" id="KW-0812">Transmembrane</keyword>
<proteinExistence type="inferred from homology"/>
<dbReference type="SUPFAM" id="SSF52540">
    <property type="entry name" value="P-loop containing nucleoside triphosphate hydrolases"/>
    <property type="match status" value="1"/>
</dbReference>
<evidence type="ECO:0000256" key="10">
    <source>
        <dbReference type="PROSITE-ProRule" id="PRU00283"/>
    </source>
</evidence>
<comment type="similarity">
    <text evidence="9">Belongs to the TRAFAC class myosin-kinesin ATPase superfamily. Kinesin family. KIN-12 subfamily.</text>
</comment>
<dbReference type="GO" id="GO:0007018">
    <property type="term" value="P:microtubule-based movement"/>
    <property type="evidence" value="ECO:0007669"/>
    <property type="project" value="InterPro"/>
</dbReference>
<keyword evidence="5 10" id="KW-0067">ATP-binding</keyword>
<accession>A0A0V1BEC7</accession>
<comment type="subcellular location">
    <subcellularLocation>
        <location evidence="1">Cytoplasm</location>
        <location evidence="1">Cytoskeleton</location>
        <location evidence="1">Spindle</location>
    </subcellularLocation>
</comment>
<dbReference type="SMART" id="SM00129">
    <property type="entry name" value="KISc"/>
    <property type="match status" value="1"/>
</dbReference>
<sequence>MIITLFLFFRIPEKQWASFLLTYFANSKQFAAGKVTKMIQLEEDEELENSTVYAISILIVIAVVFTHIILPILIPYAVLRVLEKFNIISFDTRSTAFNSENLDWKLNCSVHKICYYCFHFKERQVYSQIFTFDHKRKLLFHFNSLQEKPLFKKNDLLMYINAATSYLLFFITVINVGNIREVPSFVCCALFSEEMLENSADFIKVIVRLRPLPNSGIPSLVSCAEVKDDCHISLKTYPRTFTFDRIADESATQESMFTCVGKSIIDGCVEGYNGTIFAYGQTGSGKTYTMIGPCANESSVVDDKLRGIIPRSLEYLFSRIEEITQTQNVNFLCKCSFVEMYNEQLYDLLDATSSKLTLRESVKLGVFVEGLSEVTVCSAADAYKVLRKGCFNRRVASTSMNRESSRSHAVFTIIIESRTRKGCVENVRISHFNLVDLAGSERQKTAETDDARLKEASSINKSLSVLGKVITALVQISQGKHCHVPYRDSKLTFLLRDSLGGNAKTCIIANIYPVLKSFGDVLSTLQFAQRAKLVQNRAVINEDVYNGGPPELLAEIQRLKAILRNAQLGRRCTIAEFVPIDLTAENPLGAEFCRAMRLIGKLEADKAVQGIKLAMTLQAWRALYEENETAVQKLSILLKLKNEETTAIGVKNGCDVQMRNENLKNLEKITLLNCELEEVKAELRSLKAFGKVADWLANEDEAKTKLEDLYKRLRFIFKDETEKDNELLETVIADSTVDSEMKYIEVGDAICSVIFIFNKFVLCCLQLMREKIDLEKEFEKYKLAKTAELTAAQKKIEEVESSLQLNRLQTNFLNDFHDATMKVLTPTRMNGSHDSLNCKSPSEIGKVTPKQNLLSSPLDNIINGENFETWFEELKKLKADYQARVDEIADLRKENEDLKLSSNSLKDEHVLHVVESGQEIAKLQEKLDKVTAELNISKAKFQELSSANDALKEELATRNADYEKLQILHVEQEKKHERLFEPLKNENTELRVALDTLKLENEDLALEKENLKINYEELEAKANFDSYRLADLEENASREAERRKCLEKDLLQMKDIVNELSGDLSEASGSGSPSSTSCQQLINKMLDFQRRVATLEASENHLKTENENLFAEIAQQAEVLKENMAQQAQLRTAYDQLKFELEVVVSDRDSALEENQRLSGVIDQMMHQIDEYKKNADVETKALKDIIEKLEFEKAEEQTRMKELENKSRDKIDQLEENLKNQIAEHCSLKKLYEEKSEEVMTLKHMLEEREAASKLDTKEFMDLLAEKEKELESVKKKLTESLNLLNTFENTLTEKNAEMKMLKEKEADSEKKLSQMGRIISSCEKLKEVNRLLKERAVNKMTIAVSKLKAKDNLIENLQTLNNQLKEAVAEKDNLIENLQQKAATLDDALKKANEFELKFSQEKQVLQSDVANIQQEKSFFEEKFFNLLDNLENLDKEYAVLVGHKNPKQKIHYVRSLQHIKYELMRENISLKEELATLQREISRLQLSNR</sequence>
<feature type="binding site" evidence="10">
    <location>
        <begin position="280"/>
        <end position="287"/>
    </location>
    <ligand>
        <name>ATP</name>
        <dbReference type="ChEBI" id="CHEBI:30616"/>
    </ligand>
</feature>
<evidence type="ECO:0000256" key="5">
    <source>
        <dbReference type="ARBA" id="ARBA00022840"/>
    </source>
</evidence>
<keyword evidence="12" id="KW-1133">Transmembrane helix</keyword>
<keyword evidence="4 10" id="KW-0547">Nucleotide-binding</keyword>
<dbReference type="eggNOG" id="KOG4280">
    <property type="taxonomic scope" value="Eukaryota"/>
</dbReference>
<keyword evidence="8" id="KW-0206">Cytoskeleton</keyword>
<dbReference type="InterPro" id="IPR001752">
    <property type="entry name" value="Kinesin_motor_dom"/>
</dbReference>
<evidence type="ECO:0000256" key="2">
    <source>
        <dbReference type="ARBA" id="ARBA00022490"/>
    </source>
</evidence>
<keyword evidence="15" id="KW-1185">Reference proteome</keyword>
<dbReference type="GO" id="GO:0005874">
    <property type="term" value="C:microtubule"/>
    <property type="evidence" value="ECO:0007669"/>
    <property type="project" value="UniProtKB-KW"/>
</dbReference>
<dbReference type="PRINTS" id="PR00380">
    <property type="entry name" value="KINESINHEAVY"/>
</dbReference>
<keyword evidence="6 11" id="KW-0175">Coiled coil</keyword>
<dbReference type="PANTHER" id="PTHR37739">
    <property type="entry name" value="KINESIN-LIKE PROTEIN KIN-12D"/>
    <property type="match status" value="1"/>
</dbReference>
<protein>
    <submittedName>
        <fullName evidence="14">Kinesin-like protein KIF15</fullName>
    </submittedName>
</protein>
<dbReference type="EMBL" id="JYDH01000054">
    <property type="protein sequence ID" value="KRY35398.1"/>
    <property type="molecule type" value="Genomic_DNA"/>
</dbReference>
<feature type="coiled-coil region" evidence="11">
    <location>
        <begin position="1155"/>
        <end position="1225"/>
    </location>
</feature>
<dbReference type="InParanoid" id="A0A0V1BEC7"/>
<dbReference type="PROSITE" id="PS00411">
    <property type="entry name" value="KINESIN_MOTOR_1"/>
    <property type="match status" value="1"/>
</dbReference>
<dbReference type="GO" id="GO:0005829">
    <property type="term" value="C:cytosol"/>
    <property type="evidence" value="ECO:0007669"/>
    <property type="project" value="UniProtKB-ARBA"/>
</dbReference>
<dbReference type="Gene3D" id="3.40.850.10">
    <property type="entry name" value="Kinesin motor domain"/>
    <property type="match status" value="1"/>
</dbReference>
<evidence type="ECO:0000256" key="12">
    <source>
        <dbReference type="SAM" id="Phobius"/>
    </source>
</evidence>
<dbReference type="GO" id="GO:0003777">
    <property type="term" value="F:microtubule motor activity"/>
    <property type="evidence" value="ECO:0007669"/>
    <property type="project" value="InterPro"/>
</dbReference>
<evidence type="ECO:0000256" key="4">
    <source>
        <dbReference type="ARBA" id="ARBA00022741"/>
    </source>
</evidence>
<evidence type="ECO:0000256" key="8">
    <source>
        <dbReference type="ARBA" id="ARBA00023212"/>
    </source>
</evidence>
<feature type="coiled-coil region" evidence="11">
    <location>
        <begin position="1258"/>
        <end position="1313"/>
    </location>
</feature>
<comment type="caution">
    <text evidence="14">The sequence shown here is derived from an EMBL/GenBank/DDBJ whole genome shotgun (WGS) entry which is preliminary data.</text>
</comment>
<keyword evidence="7 10" id="KW-0505">Motor protein</keyword>
<dbReference type="InterPro" id="IPR036961">
    <property type="entry name" value="Kinesin_motor_dom_sf"/>
</dbReference>
<dbReference type="InterPro" id="IPR044986">
    <property type="entry name" value="KIF15/KIN-12"/>
</dbReference>
<dbReference type="OrthoDB" id="3176171at2759"/>
<dbReference type="GO" id="GO:0005524">
    <property type="term" value="F:ATP binding"/>
    <property type="evidence" value="ECO:0007669"/>
    <property type="project" value="UniProtKB-UniRule"/>
</dbReference>
<feature type="domain" description="Kinesin motor" evidence="13">
    <location>
        <begin position="202"/>
        <end position="534"/>
    </location>
</feature>
<name>A0A0V1BEC7_TRISP</name>
<dbReference type="InterPro" id="IPR027417">
    <property type="entry name" value="P-loop_NTPase"/>
</dbReference>
<keyword evidence="2" id="KW-0963">Cytoplasm</keyword>
<dbReference type="PANTHER" id="PTHR37739:SF8">
    <property type="entry name" value="KINESIN-LIKE PROTEIN KIN-12D"/>
    <property type="match status" value="1"/>
</dbReference>
<dbReference type="GO" id="GO:0005819">
    <property type="term" value="C:spindle"/>
    <property type="evidence" value="ECO:0007669"/>
    <property type="project" value="UniProtKB-SubCell"/>
</dbReference>
<evidence type="ECO:0000256" key="9">
    <source>
        <dbReference type="ARBA" id="ARBA00034488"/>
    </source>
</evidence>
<feature type="coiled-coil region" evidence="11">
    <location>
        <begin position="1349"/>
        <end position="1425"/>
    </location>
</feature>
<dbReference type="PROSITE" id="PS50067">
    <property type="entry name" value="KINESIN_MOTOR_2"/>
    <property type="match status" value="1"/>
</dbReference>
<keyword evidence="12" id="KW-0472">Membrane</keyword>
<dbReference type="STRING" id="6334.A0A0V1BEC7"/>
<reference evidence="14 15" key="1">
    <citation type="submission" date="2015-01" db="EMBL/GenBank/DDBJ databases">
        <title>Evolution of Trichinella species and genotypes.</title>
        <authorList>
            <person name="Korhonen P.K."/>
            <person name="Edoardo P."/>
            <person name="Giuseppe L.R."/>
            <person name="Gasser R.B."/>
        </authorList>
    </citation>
    <scope>NUCLEOTIDE SEQUENCE [LARGE SCALE GENOMIC DNA]</scope>
    <source>
        <strain evidence="14">ISS3</strain>
    </source>
</reference>
<dbReference type="GO" id="GO:0008017">
    <property type="term" value="F:microtubule binding"/>
    <property type="evidence" value="ECO:0007669"/>
    <property type="project" value="InterPro"/>
</dbReference>
<dbReference type="FunFam" id="3.40.850.10:FF:000034">
    <property type="entry name" value="Kinesin family member 15"/>
    <property type="match status" value="1"/>
</dbReference>
<evidence type="ECO:0000256" key="7">
    <source>
        <dbReference type="ARBA" id="ARBA00023175"/>
    </source>
</evidence>
<gene>
    <name evidence="14" type="primary">KIF15</name>
    <name evidence="14" type="ORF">T01_2167</name>
</gene>
<dbReference type="Pfam" id="PF00225">
    <property type="entry name" value="Kinesin"/>
    <property type="match status" value="1"/>
</dbReference>
<feature type="transmembrane region" description="Helical" evidence="12">
    <location>
        <begin position="52"/>
        <end position="79"/>
    </location>
</feature>
<dbReference type="Proteomes" id="UP000054776">
    <property type="component" value="Unassembled WGS sequence"/>
</dbReference>
<evidence type="ECO:0000313" key="14">
    <source>
        <dbReference type="EMBL" id="KRY35398.1"/>
    </source>
</evidence>
<feature type="coiled-coil region" evidence="11">
    <location>
        <begin position="871"/>
        <end position="1049"/>
    </location>
</feature>